<feature type="compositionally biased region" description="Basic and acidic residues" evidence="3">
    <location>
        <begin position="452"/>
        <end position="486"/>
    </location>
</feature>
<evidence type="ECO:0000256" key="2">
    <source>
        <dbReference type="PROSITE-ProRule" id="PRU00035"/>
    </source>
</evidence>
<dbReference type="InterPro" id="IPR036427">
    <property type="entry name" value="Bromodomain-like_sf"/>
</dbReference>
<dbReference type="CDD" id="cd04369">
    <property type="entry name" value="Bromodomain"/>
    <property type="match status" value="1"/>
</dbReference>
<dbReference type="Pfam" id="PF00249">
    <property type="entry name" value="Myb_DNA-binding"/>
    <property type="match status" value="1"/>
</dbReference>
<feature type="compositionally biased region" description="Polar residues" evidence="3">
    <location>
        <begin position="526"/>
        <end position="537"/>
    </location>
</feature>
<comment type="caution">
    <text evidence="5">The sequence shown here is derived from an EMBL/GenBank/DDBJ whole genome shotgun (WGS) entry which is preliminary data.</text>
</comment>
<feature type="compositionally biased region" description="Low complexity" evidence="3">
    <location>
        <begin position="242"/>
        <end position="251"/>
    </location>
</feature>
<dbReference type="InterPro" id="IPR009057">
    <property type="entry name" value="Homeodomain-like_sf"/>
</dbReference>
<feature type="compositionally biased region" description="Basic and acidic residues" evidence="3">
    <location>
        <begin position="595"/>
        <end position="613"/>
    </location>
</feature>
<dbReference type="Pfam" id="PF00439">
    <property type="entry name" value="Bromodomain"/>
    <property type="match status" value="1"/>
</dbReference>
<feature type="compositionally biased region" description="Basic and acidic residues" evidence="3">
    <location>
        <begin position="167"/>
        <end position="181"/>
    </location>
</feature>
<accession>A0AAW2BLH0</accession>
<dbReference type="InterPro" id="IPR001487">
    <property type="entry name" value="Bromodomain"/>
</dbReference>
<dbReference type="Gene3D" id="1.20.920.10">
    <property type="entry name" value="Bromodomain-like"/>
    <property type="match status" value="1"/>
</dbReference>
<evidence type="ECO:0000313" key="5">
    <source>
        <dbReference type="EMBL" id="KAK9986652.1"/>
    </source>
</evidence>
<feature type="region of interest" description="Disordered" evidence="3">
    <location>
        <begin position="442"/>
        <end position="673"/>
    </location>
</feature>
<feature type="region of interest" description="Disordered" evidence="3">
    <location>
        <begin position="120"/>
        <end position="286"/>
    </location>
</feature>
<dbReference type="AlphaFoldDB" id="A0AAW2BLH0"/>
<name>A0AAW2BLH0_9ROSI</name>
<dbReference type="PANTHER" id="PTHR37888">
    <property type="entry name" value="DNA-BINDING BROMODOMAIN-CONTAINING PROTEIN"/>
    <property type="match status" value="1"/>
</dbReference>
<feature type="region of interest" description="Disordered" evidence="3">
    <location>
        <begin position="391"/>
        <end position="421"/>
    </location>
</feature>
<reference evidence="5 6" key="1">
    <citation type="submission" date="2024-01" db="EMBL/GenBank/DDBJ databases">
        <title>A telomere-to-telomere, gap-free genome of sweet tea (Lithocarpus litseifolius).</title>
        <authorList>
            <person name="Zhou J."/>
        </authorList>
    </citation>
    <scope>NUCLEOTIDE SEQUENCE [LARGE SCALE GENOMIC DNA]</scope>
    <source>
        <strain evidence="5">Zhou-2022a</strain>
        <tissue evidence="5">Leaf</tissue>
    </source>
</reference>
<dbReference type="SUPFAM" id="SSF46689">
    <property type="entry name" value="Homeodomain-like"/>
    <property type="match status" value="1"/>
</dbReference>
<dbReference type="PANTHER" id="PTHR37888:SF11">
    <property type="entry name" value="DNA-BINDING BROMODOMAIN-CONTAINING PROTEIN"/>
    <property type="match status" value="1"/>
</dbReference>
<dbReference type="PROSITE" id="PS50014">
    <property type="entry name" value="BROMODOMAIN_2"/>
    <property type="match status" value="1"/>
</dbReference>
<feature type="compositionally biased region" description="Basic and acidic residues" evidence="3">
    <location>
        <begin position="391"/>
        <end position="403"/>
    </location>
</feature>
<evidence type="ECO:0000259" key="4">
    <source>
        <dbReference type="PROSITE" id="PS50014"/>
    </source>
</evidence>
<feature type="domain" description="Bromo" evidence="4">
    <location>
        <begin position="300"/>
        <end position="371"/>
    </location>
</feature>
<proteinExistence type="predicted"/>
<protein>
    <recommendedName>
        <fullName evidence="4">Bromo domain-containing protein</fullName>
    </recommendedName>
</protein>
<gene>
    <name evidence="5" type="ORF">SO802_031603</name>
</gene>
<dbReference type="SMART" id="SM00717">
    <property type="entry name" value="SANT"/>
    <property type="match status" value="1"/>
</dbReference>
<dbReference type="InterPro" id="IPR001005">
    <property type="entry name" value="SANT/Myb"/>
</dbReference>
<dbReference type="EMBL" id="JAZDWU010000011">
    <property type="protein sequence ID" value="KAK9986652.1"/>
    <property type="molecule type" value="Genomic_DNA"/>
</dbReference>
<feature type="compositionally biased region" description="Basic and acidic residues" evidence="3">
    <location>
        <begin position="620"/>
        <end position="630"/>
    </location>
</feature>
<feature type="compositionally biased region" description="Basic and acidic residues" evidence="3">
    <location>
        <begin position="120"/>
        <end position="149"/>
    </location>
</feature>
<keyword evidence="1 2" id="KW-0103">Bromodomain</keyword>
<evidence type="ECO:0000313" key="6">
    <source>
        <dbReference type="Proteomes" id="UP001459277"/>
    </source>
</evidence>
<feature type="compositionally biased region" description="Basic and acidic residues" evidence="3">
    <location>
        <begin position="538"/>
        <end position="548"/>
    </location>
</feature>
<feature type="compositionally biased region" description="Low complexity" evidence="3">
    <location>
        <begin position="510"/>
        <end position="525"/>
    </location>
</feature>
<feature type="compositionally biased region" description="Low complexity" evidence="3">
    <location>
        <begin position="640"/>
        <end position="650"/>
    </location>
</feature>
<sequence length="673" mass="74732">MKRGEVKRREKVFMEKQSFPEKQTWGTWEELLLACAVHRYGTESWDSVSAELRKRSTTTLHHVLTPHSCKQKYLDLQRRFNQNDHLDELRKLRVAELKREVQRYDLSIVSLQLKVKELTEEHVQDDEKATEKSDLKIIVEDENEAKDAEPVNTSPENDADEVAPCGDSDKESNSTDPKSEVPETGGEETEKGAEQGEPVGGGSGPVEEAARPVVEDSYNGSSDTVVKGSAAEEKGKLGGESGELWESVSESKGGGGGEEGTKESNNDVQSSACNEDQSPATTKPSSVQSHPLIYFLDTLRSHCSDSFFECRLQTQETSHYMSLIRQHVDLKTIQTRLEEGCYSGNDSKFFRDLLLLFNNAIFFFDKKSSEFMSAIKLRQIVLNEMSSKINLKPDPERKEEEKPVPSLPQCTKSDPEPSDSLLLKTKISIPLTACRKRSSITAKALASSSSGPDKKKEQMGTLKDEKPVVELNQHDKSSEKTEENRVTKKRTRERSKTNSRSSSKNRNRGRTNPNANKNSDANSNSGFSTKGVSQNENSESRHEKEKKNTTTTFNATAKKKSAANFLNRMKRNSSSPNGSSLLETLKSCDNSKGGAEQKKNGSGKGDLRKEQTSSRKGSRVKQERMQESPGKRNVGRPPKRAAAPSPALPAKRGRDAGETAAGSSRHSKKRSRK</sequence>
<keyword evidence="6" id="KW-1185">Reference proteome</keyword>
<dbReference type="CDD" id="cd00167">
    <property type="entry name" value="SANT"/>
    <property type="match status" value="1"/>
</dbReference>
<dbReference type="Proteomes" id="UP001459277">
    <property type="component" value="Unassembled WGS sequence"/>
</dbReference>
<organism evidence="5 6">
    <name type="scientific">Lithocarpus litseifolius</name>
    <dbReference type="NCBI Taxonomy" id="425828"/>
    <lineage>
        <taxon>Eukaryota</taxon>
        <taxon>Viridiplantae</taxon>
        <taxon>Streptophyta</taxon>
        <taxon>Embryophyta</taxon>
        <taxon>Tracheophyta</taxon>
        <taxon>Spermatophyta</taxon>
        <taxon>Magnoliopsida</taxon>
        <taxon>eudicotyledons</taxon>
        <taxon>Gunneridae</taxon>
        <taxon>Pentapetalae</taxon>
        <taxon>rosids</taxon>
        <taxon>fabids</taxon>
        <taxon>Fagales</taxon>
        <taxon>Fagaceae</taxon>
        <taxon>Lithocarpus</taxon>
    </lineage>
</organism>
<dbReference type="SUPFAM" id="SSF47370">
    <property type="entry name" value="Bromodomain"/>
    <property type="match status" value="1"/>
</dbReference>
<dbReference type="SMART" id="SM00297">
    <property type="entry name" value="BROMO"/>
    <property type="match status" value="1"/>
</dbReference>
<evidence type="ECO:0000256" key="3">
    <source>
        <dbReference type="SAM" id="MobiDB-lite"/>
    </source>
</evidence>
<feature type="compositionally biased region" description="Polar residues" evidence="3">
    <location>
        <begin position="572"/>
        <end position="590"/>
    </location>
</feature>
<evidence type="ECO:0000256" key="1">
    <source>
        <dbReference type="ARBA" id="ARBA00023117"/>
    </source>
</evidence>
<feature type="compositionally biased region" description="Polar residues" evidence="3">
    <location>
        <begin position="266"/>
        <end position="286"/>
    </location>
</feature>